<keyword evidence="7" id="KW-0325">Glycoprotein</keyword>
<comment type="subcellular location">
    <subcellularLocation>
        <location evidence="2">Secreted</location>
    </subcellularLocation>
</comment>
<evidence type="ECO:0000256" key="1">
    <source>
        <dbReference type="ARBA" id="ARBA00001324"/>
    </source>
</evidence>
<evidence type="ECO:0000256" key="5">
    <source>
        <dbReference type="ARBA" id="ARBA00022525"/>
    </source>
</evidence>
<dbReference type="AlphaFoldDB" id="A0A7U2I8U4"/>
<dbReference type="GO" id="GO:0030246">
    <property type="term" value="F:carbohydrate binding"/>
    <property type="evidence" value="ECO:0007669"/>
    <property type="project" value="InterPro"/>
</dbReference>
<keyword evidence="10" id="KW-0624">Polysaccharide degradation</keyword>
<evidence type="ECO:0000259" key="13">
    <source>
        <dbReference type="Pfam" id="PF14686"/>
    </source>
</evidence>
<feature type="domain" description="Rhamnogalacturonan lyase" evidence="12">
    <location>
        <begin position="435"/>
        <end position="649"/>
    </location>
</feature>
<dbReference type="SUPFAM" id="SSF74650">
    <property type="entry name" value="Galactose mutarotase-like"/>
    <property type="match status" value="1"/>
</dbReference>
<evidence type="ECO:0000256" key="9">
    <source>
        <dbReference type="ARBA" id="ARBA00023277"/>
    </source>
</evidence>
<dbReference type="GO" id="GO:0000272">
    <property type="term" value="P:polysaccharide catabolic process"/>
    <property type="evidence" value="ECO:0007669"/>
    <property type="project" value="UniProtKB-KW"/>
</dbReference>
<dbReference type="GO" id="GO:0102210">
    <property type="term" value="F:rhamnogalacturonan endolyase activity"/>
    <property type="evidence" value="ECO:0007669"/>
    <property type="project" value="UniProtKB-EC"/>
</dbReference>
<dbReference type="InterPro" id="IPR008979">
    <property type="entry name" value="Galactose-bd-like_sf"/>
</dbReference>
<dbReference type="EC" id="4.2.2.23" evidence="4"/>
<keyword evidence="6 11" id="KW-0732">Signal</keyword>
<comment type="catalytic activity">
    <reaction evidence="1">
        <text>Endotype eliminative cleavage of L-alpha-rhamnopyranosyl-(1-&gt;4)-alpha-D-galactopyranosyluronic acid bonds of rhamnogalacturonan I domains in ramified hairy regions of pectin leaving L-rhamnopyranose at the reducing end and 4-deoxy-4,5-unsaturated D-galactopyranosyluronic acid at the non-reducing end.</text>
        <dbReference type="EC" id="4.2.2.23"/>
    </reaction>
</comment>
<feature type="domain" description="Rhamnogalacturonan lyase" evidence="13">
    <location>
        <begin position="346"/>
        <end position="422"/>
    </location>
</feature>
<dbReference type="InterPro" id="IPR029413">
    <property type="entry name" value="RG-lyase_II"/>
</dbReference>
<evidence type="ECO:0000256" key="2">
    <source>
        <dbReference type="ARBA" id="ARBA00004613"/>
    </source>
</evidence>
<proteinExistence type="inferred from homology"/>
<dbReference type="SUPFAM" id="SSF49452">
    <property type="entry name" value="Starch-binding domain-like"/>
    <property type="match status" value="1"/>
</dbReference>
<dbReference type="InterPro" id="IPR011013">
    <property type="entry name" value="Gal_mutarotase_sf_dom"/>
</dbReference>
<dbReference type="VEuPathDB" id="FungiDB:JI435_112420"/>
<dbReference type="Gene3D" id="2.60.40.1120">
    <property type="entry name" value="Carboxypeptidase-like, regulatory domain"/>
    <property type="match status" value="1"/>
</dbReference>
<evidence type="ECO:0000259" key="12">
    <source>
        <dbReference type="Pfam" id="PF14683"/>
    </source>
</evidence>
<dbReference type="InterPro" id="IPR014718">
    <property type="entry name" value="GH-type_carb-bd"/>
</dbReference>
<dbReference type="InterPro" id="IPR029411">
    <property type="entry name" value="RG-lyase_III"/>
</dbReference>
<dbReference type="InterPro" id="IPR051850">
    <property type="entry name" value="Polysacch_Lyase_4"/>
</dbReference>
<accession>A0A7U2I8U4</accession>
<dbReference type="Pfam" id="PF14683">
    <property type="entry name" value="CBM-like"/>
    <property type="match status" value="1"/>
</dbReference>
<dbReference type="OrthoDB" id="2130367at2759"/>
<dbReference type="InterPro" id="IPR013784">
    <property type="entry name" value="Carb-bd-like_fold"/>
</dbReference>
<feature type="chain" id="PRO_5031366413" description="rhamnogalacturonan endolyase" evidence="11">
    <location>
        <begin position="20"/>
        <end position="652"/>
    </location>
</feature>
<keyword evidence="8 14" id="KW-0456">Lyase</keyword>
<evidence type="ECO:0000256" key="10">
    <source>
        <dbReference type="ARBA" id="ARBA00023326"/>
    </source>
</evidence>
<keyword evidence="9" id="KW-0119">Carbohydrate metabolism</keyword>
<evidence type="ECO:0000313" key="15">
    <source>
        <dbReference type="Proteomes" id="UP000663193"/>
    </source>
</evidence>
<evidence type="ECO:0000256" key="8">
    <source>
        <dbReference type="ARBA" id="ARBA00023239"/>
    </source>
</evidence>
<reference evidence="15" key="1">
    <citation type="journal article" date="2021" name="BMC Genomics">
        <title>Chromosome-level genome assembly and manually-curated proteome of model necrotroph Parastagonospora nodorum Sn15 reveals a genome-wide trove of candidate effector homologs, and redundancy of virulence-related functions within an accessory chromosome.</title>
        <authorList>
            <person name="Bertazzoni S."/>
            <person name="Jones D.A.B."/>
            <person name="Phan H.T."/>
            <person name="Tan K.-C."/>
            <person name="Hane J.K."/>
        </authorList>
    </citation>
    <scope>NUCLEOTIDE SEQUENCE [LARGE SCALE GENOMIC DNA]</scope>
    <source>
        <strain evidence="15">SN15 / ATCC MYA-4574 / FGSC 10173)</strain>
    </source>
</reference>
<sequence>MLSTRFLLSLPFWASMVQAAIKSSENNNTIDISNDRLSFTVAKGTGYVSKLSLDGQNLLGSGRGPYLDGHLDSGFWTPGKGAKYQLFKGTDGDGKTYAGAMMSQGYQTTGIVFEQYWFLRDGETGLHVFSRAKYSNSSVPSGGDLGEFRQLFRPSGSVWTHLSSSDEMFAPLPNTTGAPVVQDASWYVGGSKSDPYVKQVSDYFTKYMFSEEWRDQTVHGMYGDGTKSSDGTNFGAWLLMNTKDTYFNGPTHSDLTVDGIVYNYMISNHHGNGVPELANGFDHTFGPQVYYFNIGSKGTSLQSLRSDAKKMVSTNWAAFYDAIAQHVPNLVPSTGRGTFKATVSLPKGATRALAVLAVDGHDFQDNNKIPSAYQYWGNIEKSGSVTIPSVKAGTYRLTVYADNIFGQYEQDGIVIKAGSLATTTATWNAESAGTELWRIGTPDKSSGEFRHGNEEDTTRTNQPRQYRLYWAVHDFVKDFPNGVKYHVGNSSLYELNYVHWSVFGGKANYLRKDPYYTNVNNWTLTFDLTQNQISNKSEATFTIQLAGVKTSAGNNDAAAPGKAWADLPYNVIINGRQLETWVIPSTHSSSCAVRSAATCYTTGHKFKFPVSQLKEGYNEFVLSLPARATAPEDAELPESVYVQYDALRLEVK</sequence>
<feature type="signal peptide" evidence="11">
    <location>
        <begin position="1"/>
        <end position="19"/>
    </location>
</feature>
<dbReference type="PANTHER" id="PTHR32018">
    <property type="entry name" value="RHAMNOGALACTURONATE LYASE FAMILY PROTEIN"/>
    <property type="match status" value="1"/>
</dbReference>
<gene>
    <name evidence="14" type="ORF">JI435_112420</name>
</gene>
<evidence type="ECO:0000256" key="4">
    <source>
        <dbReference type="ARBA" id="ARBA00012437"/>
    </source>
</evidence>
<protein>
    <recommendedName>
        <fullName evidence="4">rhamnogalacturonan endolyase</fullName>
        <ecNumber evidence="4">4.2.2.23</ecNumber>
    </recommendedName>
</protein>
<keyword evidence="5" id="KW-0964">Secreted</keyword>
<dbReference type="Gene3D" id="2.70.98.10">
    <property type="match status" value="1"/>
</dbReference>
<dbReference type="Pfam" id="PF14686">
    <property type="entry name" value="fn3_3"/>
    <property type="match status" value="1"/>
</dbReference>
<dbReference type="EMBL" id="CP069040">
    <property type="protein sequence ID" value="QRD05348.1"/>
    <property type="molecule type" value="Genomic_DNA"/>
</dbReference>
<dbReference type="CDD" id="cd10316">
    <property type="entry name" value="RGL4_M"/>
    <property type="match status" value="1"/>
</dbReference>
<evidence type="ECO:0000313" key="14">
    <source>
        <dbReference type="EMBL" id="QRD05348.1"/>
    </source>
</evidence>
<keyword evidence="15" id="KW-1185">Reference proteome</keyword>
<comment type="similarity">
    <text evidence="3">Belongs to the polysaccharide lyase 4 family.</text>
</comment>
<organism evidence="14 15">
    <name type="scientific">Phaeosphaeria nodorum (strain SN15 / ATCC MYA-4574 / FGSC 10173)</name>
    <name type="common">Glume blotch fungus</name>
    <name type="synonym">Parastagonospora nodorum</name>
    <dbReference type="NCBI Taxonomy" id="321614"/>
    <lineage>
        <taxon>Eukaryota</taxon>
        <taxon>Fungi</taxon>
        <taxon>Dikarya</taxon>
        <taxon>Ascomycota</taxon>
        <taxon>Pezizomycotina</taxon>
        <taxon>Dothideomycetes</taxon>
        <taxon>Pleosporomycetidae</taxon>
        <taxon>Pleosporales</taxon>
        <taxon>Pleosporineae</taxon>
        <taxon>Phaeosphaeriaceae</taxon>
        <taxon>Parastagonospora</taxon>
    </lineage>
</organism>
<name>A0A7U2I8U4_PHANO</name>
<dbReference type="GO" id="GO:0005576">
    <property type="term" value="C:extracellular region"/>
    <property type="evidence" value="ECO:0007669"/>
    <property type="project" value="UniProtKB-SubCell"/>
</dbReference>
<evidence type="ECO:0000256" key="6">
    <source>
        <dbReference type="ARBA" id="ARBA00022729"/>
    </source>
</evidence>
<dbReference type="PANTHER" id="PTHR32018:SF9">
    <property type="entry name" value="RHAMNOGALACTURONATE LYASE B"/>
    <property type="match status" value="1"/>
</dbReference>
<evidence type="ECO:0000256" key="3">
    <source>
        <dbReference type="ARBA" id="ARBA00010418"/>
    </source>
</evidence>
<dbReference type="SUPFAM" id="SSF49785">
    <property type="entry name" value="Galactose-binding domain-like"/>
    <property type="match status" value="1"/>
</dbReference>
<evidence type="ECO:0000256" key="7">
    <source>
        <dbReference type="ARBA" id="ARBA00023180"/>
    </source>
</evidence>
<evidence type="ECO:0000256" key="11">
    <source>
        <dbReference type="SAM" id="SignalP"/>
    </source>
</evidence>
<dbReference type="CDD" id="cd10320">
    <property type="entry name" value="RGL4_N"/>
    <property type="match status" value="1"/>
</dbReference>
<dbReference type="Proteomes" id="UP000663193">
    <property type="component" value="Chromosome 18"/>
</dbReference>